<dbReference type="EMBL" id="CAJPWZ010002980">
    <property type="protein sequence ID" value="CAG2249691.1"/>
    <property type="molecule type" value="Genomic_DNA"/>
</dbReference>
<organism evidence="1 2">
    <name type="scientific">Mytilus edulis</name>
    <name type="common">Blue mussel</name>
    <dbReference type="NCBI Taxonomy" id="6550"/>
    <lineage>
        <taxon>Eukaryota</taxon>
        <taxon>Metazoa</taxon>
        <taxon>Spiralia</taxon>
        <taxon>Lophotrochozoa</taxon>
        <taxon>Mollusca</taxon>
        <taxon>Bivalvia</taxon>
        <taxon>Autobranchia</taxon>
        <taxon>Pteriomorphia</taxon>
        <taxon>Mytilida</taxon>
        <taxon>Mytiloidea</taxon>
        <taxon>Mytilidae</taxon>
        <taxon>Mytilinae</taxon>
        <taxon>Mytilus</taxon>
    </lineage>
</organism>
<comment type="caution">
    <text evidence="1">The sequence shown here is derived from an EMBL/GenBank/DDBJ whole genome shotgun (WGS) entry which is preliminary data.</text>
</comment>
<accession>A0A8S3V4A9</accession>
<evidence type="ECO:0000313" key="1">
    <source>
        <dbReference type="EMBL" id="CAG2249691.1"/>
    </source>
</evidence>
<name>A0A8S3V4A9_MYTED</name>
<dbReference type="OrthoDB" id="6179444at2759"/>
<reference evidence="1" key="1">
    <citation type="submission" date="2021-03" db="EMBL/GenBank/DDBJ databases">
        <authorList>
            <person name="Bekaert M."/>
        </authorList>
    </citation>
    <scope>NUCLEOTIDE SEQUENCE</scope>
</reference>
<protein>
    <submittedName>
        <fullName evidence="1">Uncharacterized protein</fullName>
    </submittedName>
</protein>
<sequence length="264" mass="30643">MIGLLQEVYQLGWQCFRISGTFTSDFHTLYNPTYDSMPIHTMIRVLINQLATFFEKNENCLVLLKQINHFSGIKLATKLIISLLAKSNNLKVQQKPVVHYFNNKVQYHHFKQQQSRLLISSHAGTSEVGWLFQAAFFYRQKRYHIVLELILHILSRTVKADASFSYITEIPADMDVTELKYKCDIPSVMGIMSCVFDVLMVFESGSSLIPDELEIEVTHNIGFCGCNYNDPFLEVFVQLPFRRFYVVHRVIGISRRECRNLVQT</sequence>
<dbReference type="Proteomes" id="UP000683360">
    <property type="component" value="Unassembled WGS sequence"/>
</dbReference>
<gene>
    <name evidence="1" type="ORF">MEDL_61448</name>
</gene>
<dbReference type="AlphaFoldDB" id="A0A8S3V4A9"/>
<evidence type="ECO:0000313" key="2">
    <source>
        <dbReference type="Proteomes" id="UP000683360"/>
    </source>
</evidence>
<keyword evidence="2" id="KW-1185">Reference proteome</keyword>
<proteinExistence type="predicted"/>